<comment type="similarity">
    <text evidence="1">Belongs to the peptidase A31 family.</text>
</comment>
<dbReference type="GO" id="GO:0008047">
    <property type="term" value="F:enzyme activator activity"/>
    <property type="evidence" value="ECO:0007669"/>
    <property type="project" value="InterPro"/>
</dbReference>
<dbReference type="PANTHER" id="PTHR30302:SF1">
    <property type="entry name" value="HYDROGENASE 2 MATURATION PROTEASE"/>
    <property type="match status" value="1"/>
</dbReference>
<evidence type="ECO:0000256" key="2">
    <source>
        <dbReference type="ARBA" id="ARBA00022670"/>
    </source>
</evidence>
<evidence type="ECO:0000313" key="6">
    <source>
        <dbReference type="Proteomes" id="UP000255036"/>
    </source>
</evidence>
<gene>
    <name evidence="5" type="ORF">DWV06_14730</name>
</gene>
<dbReference type="PANTHER" id="PTHR30302">
    <property type="entry name" value="HYDROGENASE 1 MATURATION PROTEASE"/>
    <property type="match status" value="1"/>
</dbReference>
<dbReference type="Gene3D" id="3.40.50.1450">
    <property type="entry name" value="HybD-like"/>
    <property type="match status" value="1"/>
</dbReference>
<organism evidence="5 6">
    <name type="scientific">Anaerosacchariphilus polymeriproducens</name>
    <dbReference type="NCBI Taxonomy" id="1812858"/>
    <lineage>
        <taxon>Bacteria</taxon>
        <taxon>Bacillati</taxon>
        <taxon>Bacillota</taxon>
        <taxon>Clostridia</taxon>
        <taxon>Lachnospirales</taxon>
        <taxon>Lachnospiraceae</taxon>
        <taxon>Anaerosacchariphilus</taxon>
    </lineage>
</organism>
<keyword evidence="2" id="KW-0645">Protease</keyword>
<evidence type="ECO:0000256" key="1">
    <source>
        <dbReference type="ARBA" id="ARBA00006814"/>
    </source>
</evidence>
<name>A0A371ASI9_9FIRM</name>
<dbReference type="PRINTS" id="PR00446">
    <property type="entry name" value="HYDRGNUPTAKE"/>
</dbReference>
<protein>
    <recommendedName>
        <fullName evidence="7">Hydrogenase maturation protease</fullName>
    </recommendedName>
</protein>
<dbReference type="Proteomes" id="UP000255036">
    <property type="component" value="Unassembled WGS sequence"/>
</dbReference>
<dbReference type="NCBIfam" id="TIGR00072">
    <property type="entry name" value="hydrog_prot"/>
    <property type="match status" value="1"/>
</dbReference>
<evidence type="ECO:0000256" key="4">
    <source>
        <dbReference type="ARBA" id="ARBA00022801"/>
    </source>
</evidence>
<dbReference type="CDD" id="cd00518">
    <property type="entry name" value="H2MP"/>
    <property type="match status" value="1"/>
</dbReference>
<keyword evidence="4" id="KW-0378">Hydrolase</keyword>
<accession>A0A371ASI9</accession>
<dbReference type="AlphaFoldDB" id="A0A371ASI9"/>
<dbReference type="InterPro" id="IPR000671">
    <property type="entry name" value="Peptidase_A31"/>
</dbReference>
<dbReference type="InterPro" id="IPR023430">
    <property type="entry name" value="Pept_HybD-like_dom_sf"/>
</dbReference>
<keyword evidence="6" id="KW-1185">Reference proteome</keyword>
<dbReference type="OrthoDB" id="9794619at2"/>
<dbReference type="GO" id="GO:0004190">
    <property type="term" value="F:aspartic-type endopeptidase activity"/>
    <property type="evidence" value="ECO:0007669"/>
    <property type="project" value="UniProtKB-KW"/>
</dbReference>
<keyword evidence="3" id="KW-0064">Aspartyl protease</keyword>
<evidence type="ECO:0000313" key="5">
    <source>
        <dbReference type="EMBL" id="RDU22534.1"/>
    </source>
</evidence>
<dbReference type="GO" id="GO:0016485">
    <property type="term" value="P:protein processing"/>
    <property type="evidence" value="ECO:0007669"/>
    <property type="project" value="TreeGrafter"/>
</dbReference>
<comment type="caution">
    <text evidence="5">The sequence shown here is derived from an EMBL/GenBank/DDBJ whole genome shotgun (WGS) entry which is preliminary data.</text>
</comment>
<sequence>MAVKCIAIGNRIMGDDGIGIIIVENLYDRLRRKKIEIIYGESDIEYVLDFIEDGDFIFILDAAYYGKSPGTVTFVSINDRPIFYQEIFSQHQPNLLSYLRNLGKYYNKEVEGYFIGIEIEKIDFGFDISNNLNKQLIHICEKIYQFICEKVEHLNR</sequence>
<proteinExistence type="inferred from homology"/>
<dbReference type="Pfam" id="PF01750">
    <property type="entry name" value="HycI"/>
    <property type="match status" value="1"/>
</dbReference>
<dbReference type="SUPFAM" id="SSF53163">
    <property type="entry name" value="HybD-like"/>
    <property type="match status" value="1"/>
</dbReference>
<dbReference type="EMBL" id="QRCT01000049">
    <property type="protein sequence ID" value="RDU22534.1"/>
    <property type="molecule type" value="Genomic_DNA"/>
</dbReference>
<reference evidence="5 6" key="1">
    <citation type="submission" date="2018-07" db="EMBL/GenBank/DDBJ databases">
        <title>Anaerosacharophilus polymeroproducens gen. nov. sp. nov., an anaerobic bacterium isolated from salt field.</title>
        <authorList>
            <person name="Kim W."/>
            <person name="Yang S.-H."/>
            <person name="Oh J."/>
            <person name="Lee J.-H."/>
            <person name="Kwon K.K."/>
        </authorList>
    </citation>
    <scope>NUCLEOTIDE SEQUENCE [LARGE SCALE GENOMIC DNA]</scope>
    <source>
        <strain evidence="5 6">MCWD5</strain>
    </source>
</reference>
<dbReference type="RefSeq" id="WP_115482944.1">
    <property type="nucleotide sequence ID" value="NZ_QRCT01000049.1"/>
</dbReference>
<evidence type="ECO:0000256" key="3">
    <source>
        <dbReference type="ARBA" id="ARBA00022750"/>
    </source>
</evidence>
<evidence type="ECO:0008006" key="7">
    <source>
        <dbReference type="Google" id="ProtNLM"/>
    </source>
</evidence>